<accession>A0A068QZB4</accession>
<dbReference type="AlphaFoldDB" id="A0A068QZB4"/>
<dbReference type="Gene3D" id="3.30.429.10">
    <property type="entry name" value="Macrophage Migration Inhibitory Factor"/>
    <property type="match status" value="1"/>
</dbReference>
<dbReference type="HOGENOM" id="CLU_183611_0_1_6"/>
<name>A0A068QZB4_9GAMM</name>
<dbReference type="InterPro" id="IPR014347">
    <property type="entry name" value="Tautomerase/MIF_sf"/>
</dbReference>
<dbReference type="EMBL" id="FO704551">
    <property type="protein sequence ID" value="CDG20377.1"/>
    <property type="molecule type" value="Genomic_DNA"/>
</dbReference>
<evidence type="ECO:0000313" key="2">
    <source>
        <dbReference type="Proteomes" id="UP000032735"/>
    </source>
</evidence>
<proteinExistence type="predicted"/>
<reference evidence="1 2" key="1">
    <citation type="submission" date="2013-07" db="EMBL/GenBank/DDBJ databases">
        <authorList>
            <person name="Genoscope - CEA"/>
        </authorList>
    </citation>
    <scope>NUCLEOTIDE SEQUENCE [LARGE SCALE GENOMIC DNA]</scope>
    <source>
        <strain evidence="1 2">G6</strain>
    </source>
</reference>
<dbReference type="OrthoDB" id="3395834at2"/>
<sequence>MPHVKIQHFPAALSKTVKNRLAEEITLAVTHALSCESSVVSISMEPVPAGDWQEQVYRPEIENKKDCLIKIPNY</sequence>
<gene>
    <name evidence="1" type="ORF">XPG1_0722</name>
</gene>
<keyword evidence="2" id="KW-1185">Reference proteome</keyword>
<protein>
    <recommendedName>
        <fullName evidence="3">4-oxalocrotonate tautomerase</fullName>
    </recommendedName>
</protein>
<dbReference type="STRING" id="1354304.XPG1_0722"/>
<evidence type="ECO:0000313" key="1">
    <source>
        <dbReference type="EMBL" id="CDG20377.1"/>
    </source>
</evidence>
<dbReference type="RefSeq" id="WP_045957811.1">
    <property type="nucleotide sequence ID" value="NZ_FO704551.1"/>
</dbReference>
<organism evidence="1 2">
    <name type="scientific">Xenorhabdus poinarii G6</name>
    <dbReference type="NCBI Taxonomy" id="1354304"/>
    <lineage>
        <taxon>Bacteria</taxon>
        <taxon>Pseudomonadati</taxon>
        <taxon>Pseudomonadota</taxon>
        <taxon>Gammaproteobacteria</taxon>
        <taxon>Enterobacterales</taxon>
        <taxon>Morganellaceae</taxon>
        <taxon>Xenorhabdus</taxon>
    </lineage>
</organism>
<evidence type="ECO:0008006" key="3">
    <source>
        <dbReference type="Google" id="ProtNLM"/>
    </source>
</evidence>
<dbReference type="SUPFAM" id="SSF55331">
    <property type="entry name" value="Tautomerase/MIF"/>
    <property type="match status" value="1"/>
</dbReference>
<dbReference type="KEGG" id="xpo:XPG1_0722"/>
<dbReference type="Proteomes" id="UP000032735">
    <property type="component" value="Chromosome"/>
</dbReference>